<evidence type="ECO:0000313" key="4">
    <source>
        <dbReference type="Proteomes" id="UP001189429"/>
    </source>
</evidence>
<protein>
    <recommendedName>
        <fullName evidence="2">BTB domain-containing protein</fullName>
    </recommendedName>
</protein>
<comment type="caution">
    <text evidence="3">The sequence shown here is derived from an EMBL/GenBank/DDBJ whole genome shotgun (WGS) entry which is preliminary data.</text>
</comment>
<keyword evidence="4" id="KW-1185">Reference proteome</keyword>
<dbReference type="Pfam" id="PF00651">
    <property type="entry name" value="BTB"/>
    <property type="match status" value="1"/>
</dbReference>
<dbReference type="Gene3D" id="3.30.710.10">
    <property type="entry name" value="Potassium Channel Kv1.1, Chain A"/>
    <property type="match status" value="1"/>
</dbReference>
<reference evidence="3" key="1">
    <citation type="submission" date="2023-10" db="EMBL/GenBank/DDBJ databases">
        <authorList>
            <person name="Chen Y."/>
            <person name="Shah S."/>
            <person name="Dougan E. K."/>
            <person name="Thang M."/>
            <person name="Chan C."/>
        </authorList>
    </citation>
    <scope>NUCLEOTIDE SEQUENCE [LARGE SCALE GENOMIC DNA]</scope>
</reference>
<gene>
    <name evidence="3" type="ORF">PCOR1329_LOCUS72444</name>
</gene>
<feature type="region of interest" description="Disordered" evidence="1">
    <location>
        <begin position="1"/>
        <end position="26"/>
    </location>
</feature>
<evidence type="ECO:0000313" key="3">
    <source>
        <dbReference type="EMBL" id="CAK0892928.1"/>
    </source>
</evidence>
<sequence length="136" mass="14261">MMKIRMGRNSRPTFSRCPSASAAGGTGSTGECGAAASSGGAASSTAPSVGEDLLRMFEESALSDVEVICTCAPGAGCVFKAHRLILAARSPVFKAMFLTGMREKRIGKVVIEDVSPEAIKCMLDYAYKDDCPDLDE</sequence>
<proteinExistence type="predicted"/>
<dbReference type="CDD" id="cd18186">
    <property type="entry name" value="BTB_POZ_ZBTB_KLHL-like"/>
    <property type="match status" value="1"/>
</dbReference>
<name>A0ABN9X102_9DINO</name>
<dbReference type="Proteomes" id="UP001189429">
    <property type="component" value="Unassembled WGS sequence"/>
</dbReference>
<dbReference type="InterPro" id="IPR011333">
    <property type="entry name" value="SKP1/BTB/POZ_sf"/>
</dbReference>
<evidence type="ECO:0000256" key="1">
    <source>
        <dbReference type="SAM" id="MobiDB-lite"/>
    </source>
</evidence>
<dbReference type="PANTHER" id="PTHR24413">
    <property type="entry name" value="SPECKLE-TYPE POZ PROTEIN"/>
    <property type="match status" value="1"/>
</dbReference>
<dbReference type="InterPro" id="IPR000210">
    <property type="entry name" value="BTB/POZ_dom"/>
</dbReference>
<dbReference type="SUPFAM" id="SSF54695">
    <property type="entry name" value="POZ domain"/>
    <property type="match status" value="1"/>
</dbReference>
<dbReference type="EMBL" id="CAUYUJ010019686">
    <property type="protein sequence ID" value="CAK0892928.1"/>
    <property type="molecule type" value="Genomic_DNA"/>
</dbReference>
<feature type="domain" description="BTB" evidence="2">
    <location>
        <begin position="63"/>
        <end position="130"/>
    </location>
</feature>
<accession>A0ABN9X102</accession>
<evidence type="ECO:0000259" key="2">
    <source>
        <dbReference type="PROSITE" id="PS50097"/>
    </source>
</evidence>
<feature type="non-terminal residue" evidence="3">
    <location>
        <position position="136"/>
    </location>
</feature>
<organism evidence="3 4">
    <name type="scientific">Prorocentrum cordatum</name>
    <dbReference type="NCBI Taxonomy" id="2364126"/>
    <lineage>
        <taxon>Eukaryota</taxon>
        <taxon>Sar</taxon>
        <taxon>Alveolata</taxon>
        <taxon>Dinophyceae</taxon>
        <taxon>Prorocentrales</taxon>
        <taxon>Prorocentraceae</taxon>
        <taxon>Prorocentrum</taxon>
    </lineage>
</organism>
<dbReference type="PROSITE" id="PS50097">
    <property type="entry name" value="BTB"/>
    <property type="match status" value="1"/>
</dbReference>